<dbReference type="AlphaFoldDB" id="A0A9X3WJT4"/>
<evidence type="ECO:0000313" key="2">
    <source>
        <dbReference type="Proteomes" id="UP001145072"/>
    </source>
</evidence>
<protein>
    <recommendedName>
        <fullName evidence="3">N-acetyltransferase domain-containing protein</fullName>
    </recommendedName>
</protein>
<keyword evidence="2" id="KW-1185">Reference proteome</keyword>
<accession>A0A9X3WJT4</accession>
<organism evidence="1 2">
    <name type="scientific">Aquibacillus koreensis</name>
    <dbReference type="NCBI Taxonomy" id="279446"/>
    <lineage>
        <taxon>Bacteria</taxon>
        <taxon>Bacillati</taxon>
        <taxon>Bacillota</taxon>
        <taxon>Bacilli</taxon>
        <taxon>Bacillales</taxon>
        <taxon>Bacillaceae</taxon>
        <taxon>Aquibacillus</taxon>
    </lineage>
</organism>
<proteinExistence type="predicted"/>
<evidence type="ECO:0008006" key="3">
    <source>
        <dbReference type="Google" id="ProtNLM"/>
    </source>
</evidence>
<comment type="caution">
    <text evidence="1">The sequence shown here is derived from an EMBL/GenBank/DDBJ whole genome shotgun (WGS) entry which is preliminary data.</text>
</comment>
<dbReference type="RefSeq" id="WP_259869425.1">
    <property type="nucleotide sequence ID" value="NZ_JAMQJZ010000010.1"/>
</dbReference>
<gene>
    <name evidence="1" type="ORF">NC661_13455</name>
</gene>
<dbReference type="Proteomes" id="UP001145072">
    <property type="component" value="Unassembled WGS sequence"/>
</dbReference>
<evidence type="ECO:0000313" key="1">
    <source>
        <dbReference type="EMBL" id="MDC3421377.1"/>
    </source>
</evidence>
<sequence length="199" mass="23602">MQTVFKPFNNSYYEAVCDFLIVLSKGERKHINWNWARWEWMFFHPEFDNSLAEKIGLWFDGDDLIGMTTYDHYYGEAFFAVQKGYEGLEKEILEYAINTFSNENGLGIAVNESDSYTIDLLHSYGFRKDTNSENILEKHLEFNNFDYTLPNGIKIKSMNLKEDFYKRHKVLWEGFENEGDLPFDEQTVIQQKRMLNAPH</sequence>
<reference evidence="1" key="1">
    <citation type="submission" date="2022-06" db="EMBL/GenBank/DDBJ databases">
        <title>Aquibacillus sp. a new bacterium isolated from soil saline samples.</title>
        <authorList>
            <person name="Galisteo C."/>
            <person name="De La Haba R."/>
            <person name="Sanchez-Porro C."/>
            <person name="Ventosa A."/>
        </authorList>
    </citation>
    <scope>NUCLEOTIDE SEQUENCE</scope>
    <source>
        <strain evidence="1">JCM 12387</strain>
    </source>
</reference>
<dbReference type="EMBL" id="JAMQJZ010000010">
    <property type="protein sequence ID" value="MDC3421377.1"/>
    <property type="molecule type" value="Genomic_DNA"/>
</dbReference>
<name>A0A9X3WJT4_9BACI</name>